<evidence type="ECO:0000313" key="3">
    <source>
        <dbReference type="EMBL" id="PKV82467.1"/>
    </source>
</evidence>
<feature type="compositionally biased region" description="Pro residues" evidence="2">
    <location>
        <begin position="273"/>
        <end position="283"/>
    </location>
</feature>
<gene>
    <name evidence="3" type="ORF">ATK86_6957</name>
</gene>
<feature type="transmembrane region" description="Helical" evidence="1">
    <location>
        <begin position="20"/>
        <end position="39"/>
    </location>
</feature>
<dbReference type="InterPro" id="IPR001457">
    <property type="entry name" value="NADH_UbQ/plastoQ_OxRdtase_su6"/>
</dbReference>
<comment type="subcellular location">
    <subcellularLocation>
        <location evidence="1">Cell membrane</location>
        <topology evidence="1">Multi-pass membrane protein</topology>
    </subcellularLocation>
</comment>
<keyword evidence="1" id="KW-0520">NAD</keyword>
<feature type="transmembrane region" description="Helical" evidence="1">
    <location>
        <begin position="108"/>
        <end position="129"/>
    </location>
</feature>
<dbReference type="Pfam" id="PF00499">
    <property type="entry name" value="Oxidored_q3"/>
    <property type="match status" value="1"/>
</dbReference>
<dbReference type="EC" id="7.1.1.-" evidence="1"/>
<keyword evidence="1" id="KW-1003">Cell membrane</keyword>
<dbReference type="GO" id="GO:0008137">
    <property type="term" value="F:NADH dehydrogenase (ubiquinone) activity"/>
    <property type="evidence" value="ECO:0007669"/>
    <property type="project" value="UniProtKB-UniRule"/>
</dbReference>
<evidence type="ECO:0000256" key="2">
    <source>
        <dbReference type="SAM" id="MobiDB-lite"/>
    </source>
</evidence>
<dbReference type="NCBIfam" id="NF005165">
    <property type="entry name" value="PRK06638.1-5"/>
    <property type="match status" value="1"/>
</dbReference>
<keyword evidence="4" id="KW-1185">Reference proteome</keyword>
<name>A0A2N3VLG8_9NOCA</name>
<dbReference type="PANTHER" id="PTHR33269:SF19">
    <property type="entry name" value="NADH-QUINONE OXIDOREDUCTASE SUBUNIT J"/>
    <property type="match status" value="1"/>
</dbReference>
<keyword evidence="1" id="KW-0472">Membrane</keyword>
<comment type="catalytic activity">
    <reaction evidence="1">
        <text>a quinone + NADH + 5 H(+)(in) = a quinol + NAD(+) + 4 H(+)(out)</text>
        <dbReference type="Rhea" id="RHEA:57888"/>
        <dbReference type="ChEBI" id="CHEBI:15378"/>
        <dbReference type="ChEBI" id="CHEBI:24646"/>
        <dbReference type="ChEBI" id="CHEBI:57540"/>
        <dbReference type="ChEBI" id="CHEBI:57945"/>
        <dbReference type="ChEBI" id="CHEBI:132124"/>
    </reaction>
</comment>
<comment type="function">
    <text evidence="1">NDH-1 shuttles electrons from NADH, via FMN and iron-sulfur (Fe-S) centers, to quinones in the respiratory chain. Couples the redox reaction to proton translocation (for every two electrons transferred, four hydrogen ions are translocated across the cytoplasmic membrane), and thus conserves the redox energy in a proton gradient.</text>
</comment>
<accession>A0A2N3VLG8</accession>
<dbReference type="Proteomes" id="UP000233766">
    <property type="component" value="Unassembled WGS sequence"/>
</dbReference>
<dbReference type="GO" id="GO:0048038">
    <property type="term" value="F:quinone binding"/>
    <property type="evidence" value="ECO:0007669"/>
    <property type="project" value="UniProtKB-UniRule"/>
</dbReference>
<comment type="caution">
    <text evidence="3">The sequence shown here is derived from an EMBL/GenBank/DDBJ whole genome shotgun (WGS) entry which is preliminary data.</text>
</comment>
<dbReference type="GO" id="GO:0005886">
    <property type="term" value="C:plasma membrane"/>
    <property type="evidence" value="ECO:0007669"/>
    <property type="project" value="UniProtKB-SubCell"/>
</dbReference>
<comment type="similarity">
    <text evidence="1">Belongs to the complex I subunit 6 family.</text>
</comment>
<dbReference type="EMBL" id="PJMW01000002">
    <property type="protein sequence ID" value="PKV82467.1"/>
    <property type="molecule type" value="Genomic_DNA"/>
</dbReference>
<feature type="transmembrane region" description="Helical" evidence="1">
    <location>
        <begin position="158"/>
        <end position="180"/>
    </location>
</feature>
<organism evidence="3 4">
    <name type="scientific">Nocardia fluminea</name>
    <dbReference type="NCBI Taxonomy" id="134984"/>
    <lineage>
        <taxon>Bacteria</taxon>
        <taxon>Bacillati</taxon>
        <taxon>Actinomycetota</taxon>
        <taxon>Actinomycetes</taxon>
        <taxon>Mycobacteriales</taxon>
        <taxon>Nocardiaceae</taxon>
        <taxon>Nocardia</taxon>
    </lineage>
</organism>
<feature type="transmembrane region" description="Helical" evidence="1">
    <location>
        <begin position="73"/>
        <end position="96"/>
    </location>
</feature>
<feature type="transmembrane region" description="Helical" evidence="1">
    <location>
        <begin position="46"/>
        <end position="67"/>
    </location>
</feature>
<dbReference type="RefSeq" id="WP_245914976.1">
    <property type="nucleotide sequence ID" value="NZ_PJMW01000002.1"/>
</dbReference>
<keyword evidence="1" id="KW-0812">Transmembrane</keyword>
<reference evidence="3 4" key="1">
    <citation type="submission" date="2017-12" db="EMBL/GenBank/DDBJ databases">
        <title>Sequencing the genomes of 1000 Actinobacteria strains.</title>
        <authorList>
            <person name="Klenk H.-P."/>
        </authorList>
    </citation>
    <scope>NUCLEOTIDE SEQUENCE [LARGE SCALE GENOMIC DNA]</scope>
    <source>
        <strain evidence="3 4">DSM 44489</strain>
    </source>
</reference>
<dbReference type="Gene3D" id="1.20.120.1200">
    <property type="entry name" value="NADH-ubiquinone/plastoquinone oxidoreductase chain 6, subunit NuoJ"/>
    <property type="match status" value="1"/>
</dbReference>
<sequence>MSTAHVLAAEITSTSTGEGVLFWVLAPIAVLGALGMVTAAKAVHSAMCLAATMIALAVFYIAQGALFLGVVQIVVYTGAVMMLFLFVLMLVGVDSAESLRETLRGQRIAAAIVGLGFGLLFIGGIGSALRDSTTSFPGRGFGDRDVIAELAELIFLRYVWAFELTGALLITATIGAMVLAHREQFTPKRGQREMSRDRFRTAGERATPLPTPGVYARHNAVDSPAQLPDGSFAELSVSTILRHRRNRAHTEAMLLAAGAAGSRPRGLDSSLPPGTPSSHPPVSPESRRPRTVAVDTPIDDEEGKR</sequence>
<keyword evidence="1" id="KW-1133">Transmembrane helix</keyword>
<dbReference type="PANTHER" id="PTHR33269">
    <property type="entry name" value="NADH-UBIQUINONE OXIDOREDUCTASE CHAIN 6"/>
    <property type="match status" value="1"/>
</dbReference>
<dbReference type="InterPro" id="IPR042106">
    <property type="entry name" value="Nuo/plastoQ_OxRdtase_6_NuoJ"/>
</dbReference>
<feature type="region of interest" description="Disordered" evidence="2">
    <location>
        <begin position="259"/>
        <end position="305"/>
    </location>
</feature>
<proteinExistence type="inferred from homology"/>
<dbReference type="AlphaFoldDB" id="A0A2N3VLG8"/>
<keyword evidence="1" id="KW-0874">Quinone</keyword>
<evidence type="ECO:0000256" key="1">
    <source>
        <dbReference type="RuleBase" id="RU004429"/>
    </source>
</evidence>
<protein>
    <recommendedName>
        <fullName evidence="1">NADH-quinone oxidoreductase subunit J</fullName>
        <ecNumber evidence="1">7.1.1.-</ecNumber>
    </recommendedName>
</protein>
<evidence type="ECO:0000313" key="4">
    <source>
        <dbReference type="Proteomes" id="UP000233766"/>
    </source>
</evidence>